<dbReference type="InterPro" id="IPR037219">
    <property type="entry name" value="Peptidase_M41-like"/>
</dbReference>
<feature type="compositionally biased region" description="Pro residues" evidence="17">
    <location>
        <begin position="28"/>
        <end position="40"/>
    </location>
</feature>
<keyword evidence="8 14" id="KW-0862">Zinc</keyword>
<feature type="transmembrane region" description="Helical" evidence="14">
    <location>
        <begin position="53"/>
        <end position="71"/>
    </location>
</feature>
<dbReference type="EC" id="3.4.24.-" evidence="14"/>
<protein>
    <recommendedName>
        <fullName evidence="14">ATP-dependent zinc metalloprotease FtsH</fullName>
        <ecNumber evidence="14">3.4.24.-</ecNumber>
    </recommendedName>
</protein>
<evidence type="ECO:0000256" key="5">
    <source>
        <dbReference type="ARBA" id="ARBA00022723"/>
    </source>
</evidence>
<dbReference type="InterPro" id="IPR050928">
    <property type="entry name" value="ATP-dep_Zn_Metalloprotease"/>
</dbReference>
<dbReference type="CDD" id="cd19501">
    <property type="entry name" value="RecA-like_FtsH"/>
    <property type="match status" value="1"/>
</dbReference>
<dbReference type="Pfam" id="PF00004">
    <property type="entry name" value="AAA"/>
    <property type="match status" value="1"/>
</dbReference>
<organism evidence="19 20">
    <name type="scientific">Bradymonas sediminis</name>
    <dbReference type="NCBI Taxonomy" id="1548548"/>
    <lineage>
        <taxon>Bacteria</taxon>
        <taxon>Deltaproteobacteria</taxon>
        <taxon>Bradymonadales</taxon>
        <taxon>Bradymonadaceae</taxon>
        <taxon>Bradymonas</taxon>
    </lineage>
</organism>
<comment type="cofactor">
    <cofactor evidence="14">
        <name>Zn(2+)</name>
        <dbReference type="ChEBI" id="CHEBI:29105"/>
    </cofactor>
    <text evidence="14">Binds 1 zinc ion per subunit.</text>
</comment>
<comment type="similarity">
    <text evidence="15">Belongs to the AAA ATPase family.</text>
</comment>
<dbReference type="HAMAP" id="MF_01458">
    <property type="entry name" value="FtsH"/>
    <property type="match status" value="1"/>
</dbReference>
<dbReference type="InterPro" id="IPR005936">
    <property type="entry name" value="FtsH"/>
</dbReference>
<keyword evidence="7 14" id="KW-0378">Hydrolase</keyword>
<dbReference type="GO" id="GO:0004222">
    <property type="term" value="F:metalloendopeptidase activity"/>
    <property type="evidence" value="ECO:0007669"/>
    <property type="project" value="InterPro"/>
</dbReference>
<dbReference type="GO" id="GO:0004176">
    <property type="term" value="F:ATP-dependent peptidase activity"/>
    <property type="evidence" value="ECO:0007669"/>
    <property type="project" value="InterPro"/>
</dbReference>
<keyword evidence="6 14" id="KW-0547">Nucleotide-binding</keyword>
<dbReference type="SMART" id="SM00382">
    <property type="entry name" value="AAA"/>
    <property type="match status" value="1"/>
</dbReference>
<evidence type="ECO:0000259" key="18">
    <source>
        <dbReference type="SMART" id="SM00382"/>
    </source>
</evidence>
<dbReference type="InterPro" id="IPR011546">
    <property type="entry name" value="Pept_M41_FtsH_extracell"/>
</dbReference>
<evidence type="ECO:0000256" key="12">
    <source>
        <dbReference type="ARBA" id="ARBA00023136"/>
    </source>
</evidence>
<dbReference type="Pfam" id="PF01434">
    <property type="entry name" value="Peptidase_M41"/>
    <property type="match status" value="1"/>
</dbReference>
<evidence type="ECO:0000256" key="15">
    <source>
        <dbReference type="RuleBase" id="RU003651"/>
    </source>
</evidence>
<evidence type="ECO:0000256" key="3">
    <source>
        <dbReference type="ARBA" id="ARBA00022670"/>
    </source>
</evidence>
<dbReference type="NCBIfam" id="TIGR01241">
    <property type="entry name" value="FtsH_fam"/>
    <property type="match status" value="1"/>
</dbReference>
<dbReference type="GO" id="GO:0016887">
    <property type="term" value="F:ATP hydrolysis activity"/>
    <property type="evidence" value="ECO:0007669"/>
    <property type="project" value="UniProtKB-UniRule"/>
</dbReference>
<keyword evidence="11 14" id="KW-0482">Metalloprotease</keyword>
<dbReference type="AlphaFoldDB" id="A0A2Z4FKY2"/>
<evidence type="ECO:0000256" key="2">
    <source>
        <dbReference type="ARBA" id="ARBA00010044"/>
    </source>
</evidence>
<evidence type="ECO:0000256" key="9">
    <source>
        <dbReference type="ARBA" id="ARBA00022840"/>
    </source>
</evidence>
<keyword evidence="12 14" id="KW-0472">Membrane</keyword>
<dbReference type="InterPro" id="IPR003593">
    <property type="entry name" value="AAA+_ATPase"/>
</dbReference>
<dbReference type="FunFam" id="1.20.58.760:FF:000001">
    <property type="entry name" value="ATP-dependent zinc metalloprotease FtsH"/>
    <property type="match status" value="1"/>
</dbReference>
<feature type="compositionally biased region" description="Low complexity" evidence="17">
    <location>
        <begin position="119"/>
        <end position="132"/>
    </location>
</feature>
<keyword evidence="19" id="KW-0132">Cell division</keyword>
<keyword evidence="19" id="KW-0131">Cell cycle</keyword>
<dbReference type="GO" id="GO:0008270">
    <property type="term" value="F:zinc ion binding"/>
    <property type="evidence" value="ECO:0007669"/>
    <property type="project" value="UniProtKB-UniRule"/>
</dbReference>
<keyword evidence="16" id="KW-0175">Coiled coil</keyword>
<sequence>MVHRVWVRRSHYFRMELRMSKPFDEQSNPPPGPNPSPNPDDPGSTPGLLSGRWVWVLLLVILGATLVYRQIQEPVGRDLSYSEFKERVSAGEVKAVRFKEQQRLIVATPIDEVLRQAQEDAAGQGKAGAADGAPEEGAELAPSRGGKFEVWRVVPVKEDPDLMPLLDAQGVQVNVDADWGCEGAGVFIWIMPMLFLFLVWSFFLRRMGGMTGPNSPAMQFGKSRAKIYKEEGIGVSFEDVAGCDEAKAELAEIVGFLQEPKKYTRLGGKVPKGVLLIGPPGTGKTLIARAVAGEAKVPFFNLSGSDFVEMFVGVGAARVRDLFEQAQANAPCIIFVDELDAIGKKRGSGGMQGNDEREQTLNALLVEMDGFDSRSGVILLSATNRPEILDPALLRPGRFDRQVVVDAPDKRGRLAILEVHARGIVTSPDLDLRVVAGQTPGFVGADLANVVNEAALLAARKDKQFVELEDFQEAVERVIAGLERKSRRINDKEKNIVAYHESGHAIVAGALDEADPVHKVSIVARGAAALGYTLQVPLEDRNLMTRNELRDRICGLLGGRAAEQIVFGDVSTGASNDLQRVTDIARRMVRDYGMSATLGNVSYADDNAGALGFMGPRAYSEQTALHIDQEVHQLIAELFERTVAILEKNRDLLEEMADFLKDNEVLDGADLSEMLSRVHRAPTQHSFED</sequence>
<evidence type="ECO:0000256" key="7">
    <source>
        <dbReference type="ARBA" id="ARBA00022801"/>
    </source>
</evidence>
<feature type="binding site" evidence="14">
    <location>
        <begin position="278"/>
        <end position="285"/>
    </location>
    <ligand>
        <name>ATP</name>
        <dbReference type="ChEBI" id="CHEBI:30616"/>
    </ligand>
</feature>
<comment type="similarity">
    <text evidence="13 14">In the central section; belongs to the AAA ATPase family.</text>
</comment>
<dbReference type="PROSITE" id="PS00674">
    <property type="entry name" value="AAA"/>
    <property type="match status" value="1"/>
</dbReference>
<dbReference type="EMBL" id="CP030032">
    <property type="protein sequence ID" value="AWV89613.1"/>
    <property type="molecule type" value="Genomic_DNA"/>
</dbReference>
<evidence type="ECO:0000313" key="20">
    <source>
        <dbReference type="Proteomes" id="UP000249799"/>
    </source>
</evidence>
<dbReference type="InterPro" id="IPR000642">
    <property type="entry name" value="Peptidase_M41"/>
</dbReference>
<evidence type="ECO:0000256" key="8">
    <source>
        <dbReference type="ARBA" id="ARBA00022833"/>
    </source>
</evidence>
<evidence type="ECO:0000256" key="14">
    <source>
        <dbReference type="HAMAP-Rule" id="MF_01458"/>
    </source>
</evidence>
<feature type="transmembrane region" description="Helical" evidence="14">
    <location>
        <begin position="186"/>
        <end position="204"/>
    </location>
</feature>
<evidence type="ECO:0000256" key="1">
    <source>
        <dbReference type="ARBA" id="ARBA00004370"/>
    </source>
</evidence>
<keyword evidence="14" id="KW-1003">Cell membrane</keyword>
<dbReference type="Proteomes" id="UP000249799">
    <property type="component" value="Chromosome"/>
</dbReference>
<evidence type="ECO:0000256" key="17">
    <source>
        <dbReference type="SAM" id="MobiDB-lite"/>
    </source>
</evidence>
<dbReference type="Gene3D" id="1.10.8.60">
    <property type="match status" value="1"/>
</dbReference>
<feature type="coiled-coil region" evidence="16">
    <location>
        <begin position="636"/>
        <end position="663"/>
    </location>
</feature>
<feature type="binding site" evidence="14">
    <location>
        <position position="504"/>
    </location>
    <ligand>
        <name>Zn(2+)</name>
        <dbReference type="ChEBI" id="CHEBI:29105"/>
        <note>catalytic</note>
    </ligand>
</feature>
<dbReference type="Gene3D" id="3.40.50.300">
    <property type="entry name" value="P-loop containing nucleotide triphosphate hydrolases"/>
    <property type="match status" value="1"/>
</dbReference>
<evidence type="ECO:0000256" key="10">
    <source>
        <dbReference type="ARBA" id="ARBA00022989"/>
    </source>
</evidence>
<dbReference type="InterPro" id="IPR041569">
    <property type="entry name" value="AAA_lid_3"/>
</dbReference>
<dbReference type="KEGG" id="bsed:DN745_09790"/>
<evidence type="ECO:0000256" key="4">
    <source>
        <dbReference type="ARBA" id="ARBA00022692"/>
    </source>
</evidence>
<accession>A0A2Z4FKY2</accession>
<dbReference type="OrthoDB" id="9809379at2"/>
<dbReference type="InterPro" id="IPR003960">
    <property type="entry name" value="ATPase_AAA_CS"/>
</dbReference>
<evidence type="ECO:0000313" key="19">
    <source>
        <dbReference type="EMBL" id="AWV89613.1"/>
    </source>
</evidence>
<feature type="active site" evidence="14">
    <location>
        <position position="501"/>
    </location>
</feature>
<evidence type="ECO:0000256" key="16">
    <source>
        <dbReference type="SAM" id="Coils"/>
    </source>
</evidence>
<dbReference type="Gene3D" id="3.30.720.210">
    <property type="match status" value="1"/>
</dbReference>
<dbReference type="Gene3D" id="1.20.58.760">
    <property type="entry name" value="Peptidase M41"/>
    <property type="match status" value="1"/>
</dbReference>
<dbReference type="PANTHER" id="PTHR43655:SF2">
    <property type="entry name" value="AFG3 LIKE MATRIX AAA PEPTIDASE SUBUNIT 2, ISOFORM A"/>
    <property type="match status" value="1"/>
</dbReference>
<dbReference type="GO" id="GO:0005524">
    <property type="term" value="F:ATP binding"/>
    <property type="evidence" value="ECO:0007669"/>
    <property type="project" value="UniProtKB-UniRule"/>
</dbReference>
<comment type="similarity">
    <text evidence="2 14">In the C-terminal section; belongs to the peptidase M41 family.</text>
</comment>
<comment type="subcellular location">
    <subcellularLocation>
        <location evidence="14">Cell membrane</location>
        <topology evidence="14">Multi-pass membrane protein</topology>
        <orientation evidence="14">Cytoplasmic side</orientation>
    </subcellularLocation>
    <subcellularLocation>
        <location evidence="1">Membrane</location>
    </subcellularLocation>
</comment>
<keyword evidence="5 14" id="KW-0479">Metal-binding</keyword>
<evidence type="ECO:0000256" key="13">
    <source>
        <dbReference type="ARBA" id="ARBA00061570"/>
    </source>
</evidence>
<name>A0A2Z4FKY2_9DELT</name>
<keyword evidence="3 14" id="KW-0645">Protease</keyword>
<keyword evidence="10 14" id="KW-1133">Transmembrane helix</keyword>
<dbReference type="FunFam" id="3.40.50.300:FF:000001">
    <property type="entry name" value="ATP-dependent zinc metalloprotease FtsH"/>
    <property type="match status" value="1"/>
</dbReference>
<evidence type="ECO:0000256" key="11">
    <source>
        <dbReference type="ARBA" id="ARBA00023049"/>
    </source>
</evidence>
<keyword evidence="4 14" id="KW-0812">Transmembrane</keyword>
<feature type="region of interest" description="Disordered" evidence="17">
    <location>
        <begin position="20"/>
        <end position="45"/>
    </location>
</feature>
<dbReference type="PANTHER" id="PTHR43655">
    <property type="entry name" value="ATP-DEPENDENT PROTEASE"/>
    <property type="match status" value="1"/>
</dbReference>
<gene>
    <name evidence="14" type="primary">ftsH</name>
    <name evidence="19" type="ORF">DN745_09790</name>
</gene>
<dbReference type="GO" id="GO:0006508">
    <property type="term" value="P:proteolysis"/>
    <property type="evidence" value="ECO:0007669"/>
    <property type="project" value="UniProtKB-KW"/>
</dbReference>
<dbReference type="GO" id="GO:0051301">
    <property type="term" value="P:cell division"/>
    <property type="evidence" value="ECO:0007669"/>
    <property type="project" value="UniProtKB-KW"/>
</dbReference>
<feature type="domain" description="AAA+ ATPase" evidence="18">
    <location>
        <begin position="270"/>
        <end position="409"/>
    </location>
</feature>
<proteinExistence type="inferred from homology"/>
<dbReference type="InterPro" id="IPR003959">
    <property type="entry name" value="ATPase_AAA_core"/>
</dbReference>
<dbReference type="Pfam" id="PF06480">
    <property type="entry name" value="FtsH_ext"/>
    <property type="match status" value="1"/>
</dbReference>
<evidence type="ECO:0000256" key="6">
    <source>
        <dbReference type="ARBA" id="ARBA00022741"/>
    </source>
</evidence>
<reference evidence="19 20" key="1">
    <citation type="submission" date="2018-06" db="EMBL/GenBank/DDBJ databases">
        <title>Lujinxingia sediminis gen. nov. sp. nov., a new facultative anaerobic member of the class Deltaproteobacteria, and proposal of Lujinxingaceae fam. nov.</title>
        <authorList>
            <person name="Guo L.-Y."/>
            <person name="Li C.-M."/>
            <person name="Wang S."/>
            <person name="Du Z.-J."/>
        </authorList>
    </citation>
    <scope>NUCLEOTIDE SEQUENCE [LARGE SCALE GENOMIC DNA]</scope>
    <source>
        <strain evidence="19 20">FA350</strain>
    </source>
</reference>
<dbReference type="FunFam" id="1.10.8.60:FF:000001">
    <property type="entry name" value="ATP-dependent zinc metalloprotease FtsH"/>
    <property type="match status" value="1"/>
</dbReference>
<dbReference type="GO" id="GO:0005886">
    <property type="term" value="C:plasma membrane"/>
    <property type="evidence" value="ECO:0007669"/>
    <property type="project" value="UniProtKB-SubCell"/>
</dbReference>
<keyword evidence="9 14" id="KW-0067">ATP-binding</keyword>
<dbReference type="SUPFAM" id="SSF140990">
    <property type="entry name" value="FtsH protease domain-like"/>
    <property type="match status" value="1"/>
</dbReference>
<dbReference type="InterPro" id="IPR027417">
    <property type="entry name" value="P-loop_NTPase"/>
</dbReference>
<dbReference type="Pfam" id="PF17862">
    <property type="entry name" value="AAA_lid_3"/>
    <property type="match status" value="1"/>
</dbReference>
<feature type="region of interest" description="Disordered" evidence="17">
    <location>
        <begin position="119"/>
        <end position="143"/>
    </location>
</feature>
<feature type="binding site" evidence="14">
    <location>
        <position position="500"/>
    </location>
    <ligand>
        <name>Zn(2+)</name>
        <dbReference type="ChEBI" id="CHEBI:29105"/>
        <note>catalytic</note>
    </ligand>
</feature>
<feature type="binding site" evidence="14">
    <location>
        <position position="577"/>
    </location>
    <ligand>
        <name>Zn(2+)</name>
        <dbReference type="ChEBI" id="CHEBI:29105"/>
        <note>catalytic</note>
    </ligand>
</feature>
<dbReference type="SUPFAM" id="SSF52540">
    <property type="entry name" value="P-loop containing nucleoside triphosphate hydrolases"/>
    <property type="match status" value="1"/>
</dbReference>
<dbReference type="GO" id="GO:0030163">
    <property type="term" value="P:protein catabolic process"/>
    <property type="evidence" value="ECO:0007669"/>
    <property type="project" value="UniProtKB-UniRule"/>
</dbReference>
<comment type="subunit">
    <text evidence="14">Homohexamer.</text>
</comment>
<comment type="function">
    <text evidence="14">Acts as a processive, ATP-dependent zinc metallopeptidase for both cytoplasmic and membrane proteins. Plays a role in the quality control of integral membrane proteins.</text>
</comment>
<keyword evidence="20" id="KW-1185">Reference proteome</keyword>